<accession>G3HI61</accession>
<dbReference type="EMBL" id="JH000399">
    <property type="protein sequence ID" value="EGW10597.1"/>
    <property type="molecule type" value="Genomic_DNA"/>
</dbReference>
<evidence type="ECO:0000313" key="2">
    <source>
        <dbReference type="EMBL" id="EGW10597.1"/>
    </source>
</evidence>
<evidence type="ECO:0000256" key="1">
    <source>
        <dbReference type="SAM" id="MobiDB-lite"/>
    </source>
</evidence>
<organism evidence="2 3">
    <name type="scientific">Cricetulus griseus</name>
    <name type="common">Chinese hamster</name>
    <name type="synonym">Cricetulus barabensis griseus</name>
    <dbReference type="NCBI Taxonomy" id="10029"/>
    <lineage>
        <taxon>Eukaryota</taxon>
        <taxon>Metazoa</taxon>
        <taxon>Chordata</taxon>
        <taxon>Craniata</taxon>
        <taxon>Vertebrata</taxon>
        <taxon>Euteleostomi</taxon>
        <taxon>Mammalia</taxon>
        <taxon>Eutheria</taxon>
        <taxon>Euarchontoglires</taxon>
        <taxon>Glires</taxon>
        <taxon>Rodentia</taxon>
        <taxon>Myomorpha</taxon>
        <taxon>Muroidea</taxon>
        <taxon>Cricetidae</taxon>
        <taxon>Cricetinae</taxon>
        <taxon>Cricetulus</taxon>
    </lineage>
</organism>
<protein>
    <submittedName>
        <fullName evidence="2">Uncharacterized protein</fullName>
    </submittedName>
</protein>
<dbReference type="Proteomes" id="UP000001075">
    <property type="component" value="Unassembled WGS sequence"/>
</dbReference>
<dbReference type="InParanoid" id="G3HI61"/>
<reference evidence="3" key="1">
    <citation type="journal article" date="2011" name="Nat. Biotechnol.">
        <title>The genomic sequence of the Chinese hamster ovary (CHO)-K1 cell line.</title>
        <authorList>
            <person name="Xu X."/>
            <person name="Nagarajan H."/>
            <person name="Lewis N.E."/>
            <person name="Pan S."/>
            <person name="Cai Z."/>
            <person name="Liu X."/>
            <person name="Chen W."/>
            <person name="Xie M."/>
            <person name="Wang W."/>
            <person name="Hammond S."/>
            <person name="Andersen M.R."/>
            <person name="Neff N."/>
            <person name="Passarelli B."/>
            <person name="Koh W."/>
            <person name="Fan H.C."/>
            <person name="Wang J."/>
            <person name="Gui Y."/>
            <person name="Lee K.H."/>
            <person name="Betenbaugh M.J."/>
            <person name="Quake S.R."/>
            <person name="Famili I."/>
            <person name="Palsson B.O."/>
            <person name="Wang J."/>
        </authorList>
    </citation>
    <scope>NUCLEOTIDE SEQUENCE [LARGE SCALE GENOMIC DNA]</scope>
    <source>
        <strain evidence="3">CHO K1 cell line</strain>
    </source>
</reference>
<evidence type="ECO:0000313" key="3">
    <source>
        <dbReference type="Proteomes" id="UP000001075"/>
    </source>
</evidence>
<feature type="region of interest" description="Disordered" evidence="1">
    <location>
        <begin position="29"/>
        <end position="58"/>
    </location>
</feature>
<sequence>MEEPNIMMASCSVDKMDTSCDLCWNDSSPGVNSTNSPHRQATLEMTPGKNRLHAPLSV</sequence>
<name>G3HI61_CRIGR</name>
<dbReference type="AlphaFoldDB" id="G3HI61"/>
<proteinExistence type="predicted"/>
<gene>
    <name evidence="2" type="ORF">I79_010328</name>
</gene>
<feature type="compositionally biased region" description="Polar residues" evidence="1">
    <location>
        <begin position="29"/>
        <end position="39"/>
    </location>
</feature>